<keyword evidence="1" id="KW-0732">Signal</keyword>
<reference evidence="2 3" key="1">
    <citation type="submission" date="2016-01" db="EMBL/GenBank/DDBJ databases">
        <title>The new phylogeny of the genus Mycobacterium.</title>
        <authorList>
            <person name="Tarcisio F."/>
            <person name="Conor M."/>
            <person name="Antonella G."/>
            <person name="Elisabetta G."/>
            <person name="Giulia F.S."/>
            <person name="Sara T."/>
            <person name="Anna F."/>
            <person name="Clotilde B."/>
            <person name="Roberto B."/>
            <person name="Veronica D.S."/>
            <person name="Fabio R."/>
            <person name="Monica P."/>
            <person name="Olivier J."/>
            <person name="Enrico T."/>
            <person name="Nicola S."/>
        </authorList>
    </citation>
    <scope>NUCLEOTIDE SEQUENCE [LARGE SCALE GENOMIC DNA]</scope>
    <source>
        <strain evidence="2 3">DSM 45166</strain>
    </source>
</reference>
<organism evidence="2 3">
    <name type="scientific">Mycobacterium kyorinense</name>
    <dbReference type="NCBI Taxonomy" id="487514"/>
    <lineage>
        <taxon>Bacteria</taxon>
        <taxon>Bacillati</taxon>
        <taxon>Actinomycetota</taxon>
        <taxon>Actinomycetes</taxon>
        <taxon>Mycobacteriales</taxon>
        <taxon>Mycobacteriaceae</taxon>
        <taxon>Mycobacterium</taxon>
    </lineage>
</organism>
<dbReference type="EMBL" id="LQPE01000176">
    <property type="protein sequence ID" value="ORV96218.1"/>
    <property type="molecule type" value="Genomic_DNA"/>
</dbReference>
<accession>A0A1X1XC03</accession>
<proteinExistence type="predicted"/>
<gene>
    <name evidence="2" type="ORF">AWC14_16850</name>
</gene>
<protein>
    <recommendedName>
        <fullName evidence="4">DUF732 domain-containing protein</fullName>
    </recommendedName>
</protein>
<evidence type="ECO:0000256" key="1">
    <source>
        <dbReference type="SAM" id="SignalP"/>
    </source>
</evidence>
<sequence length="101" mass="10852">MKQLAAALALLVAAFALATPARADVNNAARHWTAIDVCNDIKEQPNLGGVAQASINVSVGNFGWRGEEQTPETKKKVAQYVQASVDQRCPQYSSMVHDVLS</sequence>
<feature type="chain" id="PRO_5010874572" description="DUF732 domain-containing protein" evidence="1">
    <location>
        <begin position="24"/>
        <end position="101"/>
    </location>
</feature>
<feature type="signal peptide" evidence="1">
    <location>
        <begin position="1"/>
        <end position="23"/>
    </location>
</feature>
<name>A0A1X1XC03_9MYCO</name>
<dbReference type="Proteomes" id="UP000193487">
    <property type="component" value="Unassembled WGS sequence"/>
</dbReference>
<evidence type="ECO:0000313" key="3">
    <source>
        <dbReference type="Proteomes" id="UP000193487"/>
    </source>
</evidence>
<dbReference type="AlphaFoldDB" id="A0A1X1XC03"/>
<keyword evidence="3" id="KW-1185">Reference proteome</keyword>
<evidence type="ECO:0000313" key="2">
    <source>
        <dbReference type="EMBL" id="ORV96218.1"/>
    </source>
</evidence>
<comment type="caution">
    <text evidence="2">The sequence shown here is derived from an EMBL/GenBank/DDBJ whole genome shotgun (WGS) entry which is preliminary data.</text>
</comment>
<dbReference type="RefSeq" id="WP_045384759.1">
    <property type="nucleotide sequence ID" value="NZ_BBKA01000132.1"/>
</dbReference>
<evidence type="ECO:0008006" key="4">
    <source>
        <dbReference type="Google" id="ProtNLM"/>
    </source>
</evidence>